<keyword evidence="3" id="KW-1185">Reference proteome</keyword>
<dbReference type="InterPro" id="IPR011009">
    <property type="entry name" value="Kinase-like_dom_sf"/>
</dbReference>
<protein>
    <submittedName>
        <fullName evidence="2">Fructosamine-3-kinase</fullName>
    </submittedName>
</protein>
<dbReference type="Gene3D" id="3.90.1200.10">
    <property type="match status" value="1"/>
</dbReference>
<name>A0ABU0GXT4_9BACL</name>
<evidence type="ECO:0000313" key="3">
    <source>
        <dbReference type="Proteomes" id="UP001241988"/>
    </source>
</evidence>
<dbReference type="EMBL" id="JAUSWB010000007">
    <property type="protein sequence ID" value="MDQ0430152.1"/>
    <property type="molecule type" value="Genomic_DNA"/>
</dbReference>
<accession>A0ABU0GXT4</accession>
<comment type="caution">
    <text evidence="2">The sequence shown here is derived from an EMBL/GenBank/DDBJ whole genome shotgun (WGS) entry which is preliminary data.</text>
</comment>
<gene>
    <name evidence="2" type="ORF">QOZ98_002988</name>
</gene>
<feature type="domain" description="Aminoglycoside phosphotransferase" evidence="1">
    <location>
        <begin position="23"/>
        <end position="217"/>
    </location>
</feature>
<proteinExistence type="predicted"/>
<dbReference type="SUPFAM" id="SSF56112">
    <property type="entry name" value="Protein kinase-like (PK-like)"/>
    <property type="match status" value="1"/>
</dbReference>
<dbReference type="Gene3D" id="3.30.200.150">
    <property type="match status" value="1"/>
</dbReference>
<evidence type="ECO:0000313" key="2">
    <source>
        <dbReference type="EMBL" id="MDQ0430152.1"/>
    </source>
</evidence>
<dbReference type="RefSeq" id="WP_308788134.1">
    <property type="nucleotide sequence ID" value="NZ_JAUSWB010000007.1"/>
</dbReference>
<dbReference type="InterPro" id="IPR002575">
    <property type="entry name" value="Aminoglycoside_PTrfase"/>
</dbReference>
<organism evidence="2 3">
    <name type="scientific">Planomicrobium stackebrandtii</name>
    <dbReference type="NCBI Taxonomy" id="253160"/>
    <lineage>
        <taxon>Bacteria</taxon>
        <taxon>Bacillati</taxon>
        <taxon>Bacillota</taxon>
        <taxon>Bacilli</taxon>
        <taxon>Bacillales</taxon>
        <taxon>Caryophanaceae</taxon>
        <taxon>Planomicrobium</taxon>
    </lineage>
</organism>
<dbReference type="Pfam" id="PF01636">
    <property type="entry name" value="APH"/>
    <property type="match status" value="1"/>
</dbReference>
<reference evidence="2 3" key="1">
    <citation type="submission" date="2023-07" db="EMBL/GenBank/DDBJ databases">
        <title>Genomic Encyclopedia of Type Strains, Phase IV (KMG-IV): sequencing the most valuable type-strain genomes for metagenomic binning, comparative biology and taxonomic classification.</title>
        <authorList>
            <person name="Goeker M."/>
        </authorList>
    </citation>
    <scope>NUCLEOTIDE SEQUENCE [LARGE SCALE GENOMIC DNA]</scope>
    <source>
        <strain evidence="2 3">DSM 16419</strain>
    </source>
</reference>
<dbReference type="Proteomes" id="UP001241988">
    <property type="component" value="Unassembled WGS sequence"/>
</dbReference>
<evidence type="ECO:0000259" key="1">
    <source>
        <dbReference type="Pfam" id="PF01636"/>
    </source>
</evidence>
<sequence>MDISTIITQLTKEKLLPPANWKYKALTGGTMSQVFLLHHGKDAAYVLKFNKAHVTRPEAEFLIAYQKASLLPELVAVDVSHRYIVYTYIPGSTATSLIGGKGELLQTLVERLINHYQPVSVNESWGWQDAPASSWKQFLTEEVQAAQQILVPFLKKKKLHITAPFPVEQHWNREPFLIHGDCGFHNFIMREKQLAGVIDPTPILGLPHYDLIYAFFSSPASLTKETLDFAFSGMSADLPEKKQLYEEVLIGLYVRLAICVKHHPVDFPAYVKAWDYWSRLAQGRNC</sequence>